<evidence type="ECO:0000313" key="3">
    <source>
        <dbReference type="Proteomes" id="UP001151760"/>
    </source>
</evidence>
<feature type="region of interest" description="Disordered" evidence="1">
    <location>
        <begin position="39"/>
        <end position="106"/>
    </location>
</feature>
<protein>
    <submittedName>
        <fullName evidence="2">Uncharacterized protein</fullName>
    </submittedName>
</protein>
<keyword evidence="3" id="KW-1185">Reference proteome</keyword>
<evidence type="ECO:0000313" key="2">
    <source>
        <dbReference type="EMBL" id="GJT45567.1"/>
    </source>
</evidence>
<organism evidence="2 3">
    <name type="scientific">Tanacetum coccineum</name>
    <dbReference type="NCBI Taxonomy" id="301880"/>
    <lineage>
        <taxon>Eukaryota</taxon>
        <taxon>Viridiplantae</taxon>
        <taxon>Streptophyta</taxon>
        <taxon>Embryophyta</taxon>
        <taxon>Tracheophyta</taxon>
        <taxon>Spermatophyta</taxon>
        <taxon>Magnoliopsida</taxon>
        <taxon>eudicotyledons</taxon>
        <taxon>Gunneridae</taxon>
        <taxon>Pentapetalae</taxon>
        <taxon>asterids</taxon>
        <taxon>campanulids</taxon>
        <taxon>Asterales</taxon>
        <taxon>Asteraceae</taxon>
        <taxon>Asteroideae</taxon>
        <taxon>Anthemideae</taxon>
        <taxon>Anthemidinae</taxon>
        <taxon>Tanacetum</taxon>
    </lineage>
</organism>
<accession>A0ABQ5E2C1</accession>
<comment type="caution">
    <text evidence="2">The sequence shown here is derived from an EMBL/GenBank/DDBJ whole genome shotgun (WGS) entry which is preliminary data.</text>
</comment>
<proteinExistence type="predicted"/>
<evidence type="ECO:0000256" key="1">
    <source>
        <dbReference type="SAM" id="MobiDB-lite"/>
    </source>
</evidence>
<feature type="compositionally biased region" description="Basic and acidic residues" evidence="1">
    <location>
        <begin position="42"/>
        <end position="69"/>
    </location>
</feature>
<name>A0ABQ5E2C1_9ASTR</name>
<feature type="compositionally biased region" description="Basic and acidic residues" evidence="1">
    <location>
        <begin position="78"/>
        <end position="97"/>
    </location>
</feature>
<reference evidence="2" key="1">
    <citation type="journal article" date="2022" name="Int. J. Mol. Sci.">
        <title>Draft Genome of Tanacetum Coccineum: Genomic Comparison of Closely Related Tanacetum-Family Plants.</title>
        <authorList>
            <person name="Yamashiro T."/>
            <person name="Shiraishi A."/>
            <person name="Nakayama K."/>
            <person name="Satake H."/>
        </authorList>
    </citation>
    <scope>NUCLEOTIDE SEQUENCE</scope>
</reference>
<sequence>MYLAASRPDIRFAVCACVGLWYSKDSPLELVAYTDSDYARATQDRKSTTGGLEEFKEPEENKYGPRDSSLKPTTGCNKESDNSKENTDDSLEQHQMTDTETSSFESPLKVDKDWKEKFFYPANHVESVNQIEKPSNKGTIWNNARRVNHHNSHIMSYPHPKRNFVPKAVLMKTRMRLVNVAKPKAAYNAIKRNRFNVVKASACWVWMPKNRVVDHVSKNISASLTLKRLDYIDATRTIKSVMAGSHKKIFGDSFLPNRGGYEKY</sequence>
<reference evidence="2" key="2">
    <citation type="submission" date="2022-01" db="EMBL/GenBank/DDBJ databases">
        <authorList>
            <person name="Yamashiro T."/>
            <person name="Shiraishi A."/>
            <person name="Satake H."/>
            <person name="Nakayama K."/>
        </authorList>
    </citation>
    <scope>NUCLEOTIDE SEQUENCE</scope>
</reference>
<dbReference type="EMBL" id="BQNB010015912">
    <property type="protein sequence ID" value="GJT45567.1"/>
    <property type="molecule type" value="Genomic_DNA"/>
</dbReference>
<dbReference type="Proteomes" id="UP001151760">
    <property type="component" value="Unassembled WGS sequence"/>
</dbReference>
<gene>
    <name evidence="2" type="ORF">Tco_0954282</name>
</gene>